<sequence length="133" mass="15393">MSWNVPIPSESLHRTLKRALAAARVAVEFDASNHDTNATVAAYQRCIALLDDVIRREPSEEETQWLKSVRTSYRDRTQYLLLCRSVPVTRQSTAMWDQPECIVKPRRFPGYKACRFTVERMKMLCGCTRPVML</sequence>
<name>A0AAD6UGX1_9AGAR</name>
<dbReference type="Proteomes" id="UP001222325">
    <property type="component" value="Unassembled WGS sequence"/>
</dbReference>
<dbReference type="SUPFAM" id="SSF116846">
    <property type="entry name" value="MIT domain"/>
    <property type="match status" value="1"/>
</dbReference>
<accession>A0AAD6UGX1</accession>
<protein>
    <submittedName>
        <fullName evidence="1">Uncharacterized protein</fullName>
    </submittedName>
</protein>
<reference evidence="1" key="1">
    <citation type="submission" date="2023-03" db="EMBL/GenBank/DDBJ databases">
        <title>Massive genome expansion in bonnet fungi (Mycena s.s.) driven by repeated elements and novel gene families across ecological guilds.</title>
        <authorList>
            <consortium name="Lawrence Berkeley National Laboratory"/>
            <person name="Harder C.B."/>
            <person name="Miyauchi S."/>
            <person name="Viragh M."/>
            <person name="Kuo A."/>
            <person name="Thoen E."/>
            <person name="Andreopoulos B."/>
            <person name="Lu D."/>
            <person name="Skrede I."/>
            <person name="Drula E."/>
            <person name="Henrissat B."/>
            <person name="Morin E."/>
            <person name="Kohler A."/>
            <person name="Barry K."/>
            <person name="LaButti K."/>
            <person name="Morin E."/>
            <person name="Salamov A."/>
            <person name="Lipzen A."/>
            <person name="Mereny Z."/>
            <person name="Hegedus B."/>
            <person name="Baldrian P."/>
            <person name="Stursova M."/>
            <person name="Weitz H."/>
            <person name="Taylor A."/>
            <person name="Grigoriev I.V."/>
            <person name="Nagy L.G."/>
            <person name="Martin F."/>
            <person name="Kauserud H."/>
        </authorList>
    </citation>
    <scope>NUCLEOTIDE SEQUENCE</scope>
    <source>
        <strain evidence="1">CBHHK173m</strain>
    </source>
</reference>
<dbReference type="Gene3D" id="1.20.58.80">
    <property type="entry name" value="Phosphotransferase system, lactose/cellobiose-type IIA subunit"/>
    <property type="match status" value="1"/>
</dbReference>
<feature type="non-terminal residue" evidence="1">
    <location>
        <position position="1"/>
    </location>
</feature>
<proteinExistence type="predicted"/>
<comment type="caution">
    <text evidence="1">The sequence shown here is derived from an EMBL/GenBank/DDBJ whole genome shotgun (WGS) entry which is preliminary data.</text>
</comment>
<evidence type="ECO:0000313" key="2">
    <source>
        <dbReference type="Proteomes" id="UP001222325"/>
    </source>
</evidence>
<dbReference type="AlphaFoldDB" id="A0AAD6UGX1"/>
<keyword evidence="2" id="KW-1185">Reference proteome</keyword>
<dbReference type="EMBL" id="JARJCN010000002">
    <property type="protein sequence ID" value="KAJ7103138.1"/>
    <property type="molecule type" value="Genomic_DNA"/>
</dbReference>
<organism evidence="1 2">
    <name type="scientific">Mycena belliarum</name>
    <dbReference type="NCBI Taxonomy" id="1033014"/>
    <lineage>
        <taxon>Eukaryota</taxon>
        <taxon>Fungi</taxon>
        <taxon>Dikarya</taxon>
        <taxon>Basidiomycota</taxon>
        <taxon>Agaricomycotina</taxon>
        <taxon>Agaricomycetes</taxon>
        <taxon>Agaricomycetidae</taxon>
        <taxon>Agaricales</taxon>
        <taxon>Marasmiineae</taxon>
        <taxon>Mycenaceae</taxon>
        <taxon>Mycena</taxon>
    </lineage>
</organism>
<dbReference type="InterPro" id="IPR036181">
    <property type="entry name" value="MIT_dom_sf"/>
</dbReference>
<gene>
    <name evidence="1" type="ORF">B0H15DRAFT_811098</name>
</gene>
<evidence type="ECO:0000313" key="1">
    <source>
        <dbReference type="EMBL" id="KAJ7103138.1"/>
    </source>
</evidence>